<evidence type="ECO:0000313" key="5">
    <source>
        <dbReference type="Proteomes" id="UP000023152"/>
    </source>
</evidence>
<keyword evidence="1" id="KW-0833">Ubl conjugation pathway</keyword>
<protein>
    <recommendedName>
        <fullName evidence="1">E3 ubiquitin-protein ligase</fullName>
        <ecNumber evidence="1">2.3.2.27</ecNumber>
    </recommendedName>
</protein>
<evidence type="ECO:0000259" key="3">
    <source>
        <dbReference type="Pfam" id="PF18995"/>
    </source>
</evidence>
<keyword evidence="1" id="KW-0862">Zinc</keyword>
<keyword evidence="2" id="KW-0472">Membrane</keyword>
<accession>X6MMI1</accession>
<dbReference type="InterPro" id="IPR044046">
    <property type="entry name" value="E3_ligase_UBR-like_C"/>
</dbReference>
<feature type="domain" description="E3 ubiquitin-protein ligase UBR-like C-terminal" evidence="3">
    <location>
        <begin position="507"/>
        <end position="611"/>
    </location>
</feature>
<dbReference type="GO" id="GO:0000151">
    <property type="term" value="C:ubiquitin ligase complex"/>
    <property type="evidence" value="ECO:0007669"/>
    <property type="project" value="TreeGrafter"/>
</dbReference>
<evidence type="ECO:0000256" key="2">
    <source>
        <dbReference type="SAM" id="Phobius"/>
    </source>
</evidence>
<evidence type="ECO:0000313" key="4">
    <source>
        <dbReference type="EMBL" id="ETO14846.1"/>
    </source>
</evidence>
<dbReference type="GO" id="GO:0008270">
    <property type="term" value="F:zinc ion binding"/>
    <property type="evidence" value="ECO:0007669"/>
    <property type="project" value="UniProtKB-UniRule"/>
</dbReference>
<feature type="domain" description="E3 ubiquitin-protein ligase UBR-like C-terminal" evidence="3">
    <location>
        <begin position="89"/>
        <end position="471"/>
    </location>
</feature>
<dbReference type="Pfam" id="PF18995">
    <property type="entry name" value="PRT6_C"/>
    <property type="match status" value="2"/>
</dbReference>
<comment type="function">
    <text evidence="1">Ubiquitin ligase protein which is a component of the N-end rule pathway. Recognizes and binds to proteins bearing specific N-terminal residues that are destabilizing according to the N-end rule, leading to their ubiquitination and subsequent degradation.</text>
</comment>
<name>X6MMI1_RETFI</name>
<dbReference type="GO" id="GO:0016567">
    <property type="term" value="P:protein ubiquitination"/>
    <property type="evidence" value="ECO:0007669"/>
    <property type="project" value="UniProtKB-UniRule"/>
</dbReference>
<sequence length="637" mass="73363">MPKFAFQDQPQQDLEIAGAIINGTLFKHNMHVCARNEVLSSLQANQQAPKKKYLSQLNNILYYKNETETDTIEFGWQEIRYVGSSMEDDIFPLMLCDVLSHSISSLETRFRIYTRQDIYDHLYTQLQFHNTAITSIWRLFTTYSLVRVVDETSVMFTDRAMHRLYQSCWMRLFMLFGQDSTVNDMYANDETIHYNDVSDNVLSYENAVHTQDPFHVMVRAFLTHPYLFSLRNTDDLEWCAEMEPLVSPTINDLYHVLLSCYVWKLLQVLLTDIVEEEEKEATAKLDSRSSPLKWMTILQTIIIDENESKDEMKEENKKRVPMKGGIIERLCFFVLPFLRRCYILLYSTGLIQLDLDLLWSCLSINSATLPMLLQNDPNVFEPAKVIAECDAICRALFLPTLREYVTFTFGTNTAQDNDKANVLSVMQCWTQTFFERLTNAHCQYIKCMRGVDSISPISLVSMPHTFADLYIVLSFHAGFCLFCFALLCFALHCRVYRHIFVDLNLKQRTCKEKCFAAQIPKNSAICLFCGAFLCLRCCRSNEKGALTIHSKHCGLGKGLFMCLQQSIVILMYEHAAIAIPSPYVDSHGQDDIGVNQQSWLSLNFSRLHGLWKIVADGAIPNNVCQLRDDNCEASDAF</sequence>
<proteinExistence type="inferred from homology"/>
<dbReference type="EC" id="2.3.2.27" evidence="1"/>
<keyword evidence="1" id="KW-0479">Metal-binding</keyword>
<comment type="catalytic activity">
    <reaction evidence="1">
        <text>S-ubiquitinyl-[E2 ubiquitin-conjugating enzyme]-L-cysteine + [acceptor protein]-L-lysine = [E2 ubiquitin-conjugating enzyme]-L-cysteine + N(6)-ubiquitinyl-[acceptor protein]-L-lysine.</text>
        <dbReference type="EC" id="2.3.2.27"/>
    </reaction>
</comment>
<dbReference type="EMBL" id="ASPP01019717">
    <property type="protein sequence ID" value="ETO14846.1"/>
    <property type="molecule type" value="Genomic_DNA"/>
</dbReference>
<keyword evidence="1" id="KW-0863">Zinc-finger</keyword>
<gene>
    <name evidence="4" type="ORF">RFI_22521</name>
</gene>
<dbReference type="Proteomes" id="UP000023152">
    <property type="component" value="Unassembled WGS sequence"/>
</dbReference>
<dbReference type="OrthoDB" id="26387at2759"/>
<keyword evidence="2" id="KW-1133">Transmembrane helix</keyword>
<comment type="caution">
    <text evidence="4">The sequence shown here is derived from an EMBL/GenBank/DDBJ whole genome shotgun (WGS) entry which is preliminary data.</text>
</comment>
<dbReference type="InterPro" id="IPR039164">
    <property type="entry name" value="UBR1-like"/>
</dbReference>
<dbReference type="UniPathway" id="UPA00143"/>
<reference evidence="4 5" key="1">
    <citation type="journal article" date="2013" name="Curr. Biol.">
        <title>The Genome of the Foraminiferan Reticulomyxa filosa.</title>
        <authorList>
            <person name="Glockner G."/>
            <person name="Hulsmann N."/>
            <person name="Schleicher M."/>
            <person name="Noegel A.A."/>
            <person name="Eichinger L."/>
            <person name="Gallinger C."/>
            <person name="Pawlowski J."/>
            <person name="Sierra R."/>
            <person name="Euteneuer U."/>
            <person name="Pillet L."/>
            <person name="Moustafa A."/>
            <person name="Platzer M."/>
            <person name="Groth M."/>
            <person name="Szafranski K."/>
            <person name="Schliwa M."/>
        </authorList>
    </citation>
    <scope>NUCLEOTIDE SEQUENCE [LARGE SCALE GENOMIC DNA]</scope>
</reference>
<keyword evidence="5" id="KW-1185">Reference proteome</keyword>
<comment type="similarity">
    <text evidence="1">Belongs to the E3 ubiquitin-protein ligase UBR1-like family.</text>
</comment>
<feature type="transmembrane region" description="Helical" evidence="2">
    <location>
        <begin position="469"/>
        <end position="491"/>
    </location>
</feature>
<dbReference type="PANTHER" id="PTHR21497:SF24">
    <property type="entry name" value="E3 UBIQUITIN-PROTEIN LIGASE UBR1"/>
    <property type="match status" value="1"/>
</dbReference>
<comment type="pathway">
    <text evidence="1">Protein modification; protein ubiquitination.</text>
</comment>
<dbReference type="GO" id="GO:0061630">
    <property type="term" value="F:ubiquitin protein ligase activity"/>
    <property type="evidence" value="ECO:0007669"/>
    <property type="project" value="UniProtKB-UniRule"/>
</dbReference>
<organism evidence="4 5">
    <name type="scientific">Reticulomyxa filosa</name>
    <dbReference type="NCBI Taxonomy" id="46433"/>
    <lineage>
        <taxon>Eukaryota</taxon>
        <taxon>Sar</taxon>
        <taxon>Rhizaria</taxon>
        <taxon>Retaria</taxon>
        <taxon>Foraminifera</taxon>
        <taxon>Monothalamids</taxon>
        <taxon>Reticulomyxidae</taxon>
        <taxon>Reticulomyxa</taxon>
    </lineage>
</organism>
<dbReference type="GO" id="GO:0005737">
    <property type="term" value="C:cytoplasm"/>
    <property type="evidence" value="ECO:0007669"/>
    <property type="project" value="TreeGrafter"/>
</dbReference>
<keyword evidence="1" id="KW-0808">Transferase</keyword>
<dbReference type="PANTHER" id="PTHR21497">
    <property type="entry name" value="UBIQUITIN LIGASE E3 ALPHA-RELATED"/>
    <property type="match status" value="1"/>
</dbReference>
<dbReference type="AlphaFoldDB" id="X6MMI1"/>
<evidence type="ECO:0000256" key="1">
    <source>
        <dbReference type="RuleBase" id="RU366018"/>
    </source>
</evidence>
<dbReference type="GO" id="GO:0071596">
    <property type="term" value="P:ubiquitin-dependent protein catabolic process via the N-end rule pathway"/>
    <property type="evidence" value="ECO:0007669"/>
    <property type="project" value="UniProtKB-UniRule"/>
</dbReference>
<keyword evidence="2" id="KW-0812">Transmembrane</keyword>